<dbReference type="InterPro" id="IPR023375">
    <property type="entry name" value="ADC_dom_sf"/>
</dbReference>
<accession>A0ABU8YEA4</accession>
<dbReference type="RefSeq" id="WP_340197141.1">
    <property type="nucleotide sequence ID" value="NZ_JBBKAP010000056.1"/>
</dbReference>
<dbReference type="NCBIfam" id="NF002614">
    <property type="entry name" value="PRK02265.1"/>
    <property type="match status" value="1"/>
</dbReference>
<evidence type="ECO:0000313" key="1">
    <source>
        <dbReference type="EMBL" id="MEK0172860.1"/>
    </source>
</evidence>
<evidence type="ECO:0000313" key="2">
    <source>
        <dbReference type="Proteomes" id="UP001370299"/>
    </source>
</evidence>
<organism evidence="1 2">
    <name type="scientific">Curtobacterium citreum</name>
    <dbReference type="NCBI Taxonomy" id="2036"/>
    <lineage>
        <taxon>Bacteria</taxon>
        <taxon>Bacillati</taxon>
        <taxon>Actinomycetota</taxon>
        <taxon>Actinomycetes</taxon>
        <taxon>Micrococcales</taxon>
        <taxon>Microbacteriaceae</taxon>
        <taxon>Curtobacterium</taxon>
    </lineage>
</organism>
<protein>
    <submittedName>
        <fullName evidence="1">Acetoacetate decarboxylase</fullName>
    </submittedName>
</protein>
<dbReference type="Gene3D" id="2.40.400.10">
    <property type="entry name" value="Acetoacetate decarboxylase-like"/>
    <property type="match status" value="1"/>
</dbReference>
<reference evidence="1 2" key="1">
    <citation type="submission" date="2024-03" db="EMBL/GenBank/DDBJ databases">
        <title>Whole genomes of four grape xylem sap localized bacterial endophytes.</title>
        <authorList>
            <person name="Kumar G."/>
            <person name="Savka M.A."/>
        </authorList>
    </citation>
    <scope>NUCLEOTIDE SEQUENCE [LARGE SCALE GENOMIC DNA]</scope>
    <source>
        <strain evidence="1 2">RIT_GXS8</strain>
    </source>
</reference>
<dbReference type="EMBL" id="JBBLYY010000076">
    <property type="protein sequence ID" value="MEK0172860.1"/>
    <property type="molecule type" value="Genomic_DNA"/>
</dbReference>
<dbReference type="SUPFAM" id="SSF160104">
    <property type="entry name" value="Acetoacetate decarboxylase-like"/>
    <property type="match status" value="1"/>
</dbReference>
<proteinExistence type="predicted"/>
<comment type="caution">
    <text evidence="1">The sequence shown here is derived from an EMBL/GenBank/DDBJ whole genome shotgun (WGS) entry which is preliminary data.</text>
</comment>
<sequence length="254" mass="27695">MQASDVLRHATTPLTAPVYPLRPTRFTDREYFNVVYRTDPDALRAVVPEPLRVEAPLVRFEVMKMGDVDGYGPYVESGQAIQVTLDGEVGEYLHAMYLDNSAATLAGRELSAYPEVLGTPGLRVDQGALVGTLDRGAERVATATMAYQWEPMDPVEAAAQITVPTWMVKLVPDVTTLGLRAADLVRTEITDIVVKGAWTGPARLQLFEHALAPMADLPVLEVVSASHVLTDLTLAPVRSVHDYLADPRRSDDAS</sequence>
<name>A0ABU8YEA4_9MICO</name>
<keyword evidence="2" id="KW-1185">Reference proteome</keyword>
<dbReference type="Pfam" id="PF06314">
    <property type="entry name" value="ADC"/>
    <property type="match status" value="1"/>
</dbReference>
<dbReference type="Proteomes" id="UP001370299">
    <property type="component" value="Unassembled WGS sequence"/>
</dbReference>
<dbReference type="InterPro" id="IPR010451">
    <property type="entry name" value="Acetoacetate_decarboxylase"/>
</dbReference>
<gene>
    <name evidence="1" type="ORF">WMN62_15420</name>
</gene>